<comment type="caution">
    <text evidence="1">The sequence shown here is derived from an EMBL/GenBank/DDBJ whole genome shotgun (WGS) entry which is preliminary data.</text>
</comment>
<gene>
    <name evidence="1" type="ORF">BCB44BAC_03427</name>
</gene>
<sequence length="38" mass="4406">MNGKVSRYKGEGLAVCSIKMRMFRSFRKYGLTKGTKLY</sequence>
<dbReference type="Proteomes" id="UP000242164">
    <property type="component" value="Unassembled WGS sequence"/>
</dbReference>
<accession>A0AAX2CKI9</accession>
<dbReference type="AlphaFoldDB" id="A0AAX2CKI9"/>
<evidence type="ECO:0000313" key="1">
    <source>
        <dbReference type="EMBL" id="SCM01081.1"/>
    </source>
</evidence>
<dbReference type="EMBL" id="FMIK01000047">
    <property type="protein sequence ID" value="SCM01081.1"/>
    <property type="molecule type" value="Genomic_DNA"/>
</dbReference>
<protein>
    <submittedName>
        <fullName evidence="1">Uncharacterized protein</fullName>
    </submittedName>
</protein>
<name>A0AAX2CKI9_9BACI</name>
<evidence type="ECO:0000313" key="2">
    <source>
        <dbReference type="Proteomes" id="UP000242164"/>
    </source>
</evidence>
<proteinExistence type="predicted"/>
<organism evidence="1 2">
    <name type="scientific">Bacillus cytotoxicus</name>
    <dbReference type="NCBI Taxonomy" id="580165"/>
    <lineage>
        <taxon>Bacteria</taxon>
        <taxon>Bacillati</taxon>
        <taxon>Bacillota</taxon>
        <taxon>Bacilli</taxon>
        <taxon>Bacillales</taxon>
        <taxon>Bacillaceae</taxon>
        <taxon>Bacillus</taxon>
        <taxon>Bacillus cereus group</taxon>
    </lineage>
</organism>
<reference evidence="1 2" key="1">
    <citation type="submission" date="2016-08" db="EMBL/GenBank/DDBJ databases">
        <authorList>
            <person name="Loux V."/>
            <person name="Rue O."/>
        </authorList>
    </citation>
    <scope>NUCLEOTIDE SEQUENCE [LARGE SCALE GENOMIC DNA]</scope>
    <source>
        <strain evidence="1 2">AFSSA_08CEB44bac</strain>
    </source>
</reference>